<dbReference type="PANTHER" id="PTHR30483:SF6">
    <property type="entry name" value="PERIPLASMIC BINDING PROTEIN OF ABC TRANSPORTER FOR NATURAL AMINO ACIDS"/>
    <property type="match status" value="1"/>
</dbReference>
<dbReference type="InterPro" id="IPR028081">
    <property type="entry name" value="Leu-bd"/>
</dbReference>
<protein>
    <submittedName>
        <fullName evidence="6">Amino acid/amide ABC transporter substrate-binding protein (HAAT family)</fullName>
    </submittedName>
</protein>
<keyword evidence="3" id="KW-0813">Transport</keyword>
<dbReference type="PANTHER" id="PTHR30483">
    <property type="entry name" value="LEUCINE-SPECIFIC-BINDING PROTEIN"/>
    <property type="match status" value="1"/>
</dbReference>
<proteinExistence type="inferred from homology"/>
<keyword evidence="2 4" id="KW-0732">Signal</keyword>
<dbReference type="AlphaFoldDB" id="A0A420WD89"/>
<dbReference type="CDD" id="cd19979">
    <property type="entry name" value="PBP1_ABC_ligand_binding-like"/>
    <property type="match status" value="1"/>
</dbReference>
<dbReference type="GO" id="GO:0006865">
    <property type="term" value="P:amino acid transport"/>
    <property type="evidence" value="ECO:0007669"/>
    <property type="project" value="UniProtKB-KW"/>
</dbReference>
<feature type="domain" description="Leucine-binding protein" evidence="5">
    <location>
        <begin position="43"/>
        <end position="362"/>
    </location>
</feature>
<dbReference type="InParanoid" id="A0A420WD89"/>
<dbReference type="Proteomes" id="UP000282211">
    <property type="component" value="Unassembled WGS sequence"/>
</dbReference>
<evidence type="ECO:0000313" key="6">
    <source>
        <dbReference type="EMBL" id="RKQ69004.1"/>
    </source>
</evidence>
<evidence type="ECO:0000256" key="1">
    <source>
        <dbReference type="ARBA" id="ARBA00010062"/>
    </source>
</evidence>
<dbReference type="InterPro" id="IPR051010">
    <property type="entry name" value="BCAA_transport"/>
</dbReference>
<accession>A0A420WD89</accession>
<dbReference type="RefSeq" id="WP_121100932.1">
    <property type="nucleotide sequence ID" value="NZ_RBII01000002.1"/>
</dbReference>
<evidence type="ECO:0000256" key="2">
    <source>
        <dbReference type="ARBA" id="ARBA00022729"/>
    </source>
</evidence>
<feature type="signal peptide" evidence="4">
    <location>
        <begin position="1"/>
        <end position="20"/>
    </location>
</feature>
<dbReference type="Gene3D" id="3.40.50.2300">
    <property type="match status" value="2"/>
</dbReference>
<feature type="chain" id="PRO_5019089956" evidence="4">
    <location>
        <begin position="21"/>
        <end position="412"/>
    </location>
</feature>
<dbReference type="EMBL" id="RBII01000002">
    <property type="protein sequence ID" value="RKQ69004.1"/>
    <property type="molecule type" value="Genomic_DNA"/>
</dbReference>
<name>A0A420WD89_9PROT</name>
<organism evidence="6 7">
    <name type="scientific">Litorimonas taeanensis</name>
    <dbReference type="NCBI Taxonomy" id="568099"/>
    <lineage>
        <taxon>Bacteria</taxon>
        <taxon>Pseudomonadati</taxon>
        <taxon>Pseudomonadota</taxon>
        <taxon>Alphaproteobacteria</taxon>
        <taxon>Maricaulales</taxon>
        <taxon>Robiginitomaculaceae</taxon>
    </lineage>
</organism>
<keyword evidence="7" id="KW-1185">Reference proteome</keyword>
<dbReference type="OrthoDB" id="9768099at2"/>
<evidence type="ECO:0000256" key="4">
    <source>
        <dbReference type="SAM" id="SignalP"/>
    </source>
</evidence>
<evidence type="ECO:0000313" key="7">
    <source>
        <dbReference type="Proteomes" id="UP000282211"/>
    </source>
</evidence>
<dbReference type="SUPFAM" id="SSF53822">
    <property type="entry name" value="Periplasmic binding protein-like I"/>
    <property type="match status" value="1"/>
</dbReference>
<dbReference type="InterPro" id="IPR028082">
    <property type="entry name" value="Peripla_BP_I"/>
</dbReference>
<sequence>MRIFQILGLLLGLWIAHSDAASGQDVPALKIYHDSDWSNNYESSEAIWRGMTVALKEVGHEINGVKITLVKKNHSGNVTRSLGNMQDFLEDDQAIAVFAGMHSPPLIANRDFINENGIPVLVPWAAGGPITRYPSPKNSMFRLSLDDTKAGAALVDFATHDFNCNSPYILLESTSWGDSNEKSIKAALKRQGTIPAGIERMTWALKSYKARNIIQNVVDAKAECIILVANVAEGSQIALAITELDDNQRIPVISHWGITGGNFHEVINKDLRKIVDVSFLQTCFSFLDEPLPPIGQTVFSKVKQIYPNDISSPEDIKSPVGFVHAYDLMKILLSALETVELNQGDIQALRADLRESLEGIDTPVKGLMKTYERPFSVFSADNPDAHEALGAEHICLAKYGDRNQILVQSSAP</sequence>
<dbReference type="Pfam" id="PF13458">
    <property type="entry name" value="Peripla_BP_6"/>
    <property type="match status" value="1"/>
</dbReference>
<comment type="similarity">
    <text evidence="1">Belongs to the leucine-binding protein family.</text>
</comment>
<gene>
    <name evidence="6" type="ORF">DES40_1780</name>
</gene>
<keyword evidence="3" id="KW-0029">Amino-acid transport</keyword>
<comment type="caution">
    <text evidence="6">The sequence shown here is derived from an EMBL/GenBank/DDBJ whole genome shotgun (WGS) entry which is preliminary data.</text>
</comment>
<evidence type="ECO:0000259" key="5">
    <source>
        <dbReference type="Pfam" id="PF13458"/>
    </source>
</evidence>
<reference evidence="6 7" key="1">
    <citation type="submission" date="2018-10" db="EMBL/GenBank/DDBJ databases">
        <title>Genomic Encyclopedia of Type Strains, Phase IV (KMG-IV): sequencing the most valuable type-strain genomes for metagenomic binning, comparative biology and taxonomic classification.</title>
        <authorList>
            <person name="Goeker M."/>
        </authorList>
    </citation>
    <scope>NUCLEOTIDE SEQUENCE [LARGE SCALE GENOMIC DNA]</scope>
    <source>
        <strain evidence="6 7">DSM 22008</strain>
    </source>
</reference>
<evidence type="ECO:0000256" key="3">
    <source>
        <dbReference type="ARBA" id="ARBA00022970"/>
    </source>
</evidence>